<feature type="transmembrane region" description="Helical" evidence="6">
    <location>
        <begin position="28"/>
        <end position="49"/>
    </location>
</feature>
<gene>
    <name evidence="8" type="ORF">CC80DRAFT_531866</name>
</gene>
<dbReference type="InterPro" id="IPR049326">
    <property type="entry name" value="Rhodopsin_dom_fungi"/>
</dbReference>
<feature type="domain" description="Rhodopsin" evidence="7">
    <location>
        <begin position="49"/>
        <end position="287"/>
    </location>
</feature>
<dbReference type="AlphaFoldDB" id="A0A6A5U7M8"/>
<evidence type="ECO:0000256" key="5">
    <source>
        <dbReference type="ARBA" id="ARBA00038359"/>
    </source>
</evidence>
<keyword evidence="9" id="KW-1185">Reference proteome</keyword>
<feature type="transmembrane region" description="Helical" evidence="6">
    <location>
        <begin position="188"/>
        <end position="209"/>
    </location>
</feature>
<keyword evidence="2 6" id="KW-0812">Transmembrane</keyword>
<evidence type="ECO:0000256" key="2">
    <source>
        <dbReference type="ARBA" id="ARBA00022692"/>
    </source>
</evidence>
<feature type="transmembrane region" description="Helical" evidence="6">
    <location>
        <begin position="116"/>
        <end position="136"/>
    </location>
</feature>
<keyword evidence="3 6" id="KW-1133">Transmembrane helix</keyword>
<reference evidence="8" key="1">
    <citation type="journal article" date="2020" name="Stud. Mycol.">
        <title>101 Dothideomycetes genomes: a test case for predicting lifestyles and emergence of pathogens.</title>
        <authorList>
            <person name="Haridas S."/>
            <person name="Albert R."/>
            <person name="Binder M."/>
            <person name="Bloem J."/>
            <person name="Labutti K."/>
            <person name="Salamov A."/>
            <person name="Andreopoulos B."/>
            <person name="Baker S."/>
            <person name="Barry K."/>
            <person name="Bills G."/>
            <person name="Bluhm B."/>
            <person name="Cannon C."/>
            <person name="Castanera R."/>
            <person name="Culley D."/>
            <person name="Daum C."/>
            <person name="Ezra D."/>
            <person name="Gonzalez J."/>
            <person name="Henrissat B."/>
            <person name="Kuo A."/>
            <person name="Liang C."/>
            <person name="Lipzen A."/>
            <person name="Lutzoni F."/>
            <person name="Magnuson J."/>
            <person name="Mondo S."/>
            <person name="Nolan M."/>
            <person name="Ohm R."/>
            <person name="Pangilinan J."/>
            <person name="Park H.-J."/>
            <person name="Ramirez L."/>
            <person name="Alfaro M."/>
            <person name="Sun H."/>
            <person name="Tritt A."/>
            <person name="Yoshinaga Y."/>
            <person name="Zwiers L.-H."/>
            <person name="Turgeon B."/>
            <person name="Goodwin S."/>
            <person name="Spatafora J."/>
            <person name="Crous P."/>
            <person name="Grigoriev I."/>
        </authorList>
    </citation>
    <scope>NUCLEOTIDE SEQUENCE</scope>
    <source>
        <strain evidence="8">CBS 675.92</strain>
    </source>
</reference>
<feature type="transmembrane region" description="Helical" evidence="6">
    <location>
        <begin position="69"/>
        <end position="96"/>
    </location>
</feature>
<name>A0A6A5U7M8_9PLEO</name>
<evidence type="ECO:0000259" key="7">
    <source>
        <dbReference type="Pfam" id="PF20684"/>
    </source>
</evidence>
<sequence>MDPAYFDTTAAQTPPFGTVSNFSDPPNNFLMCKVVSGLCLATGSVLVLLRMWARFFVQKAHGWDDYTMLIAWAANVVWTGFAFRSLSYGIGVLNMWDITLSDLFSLLKLLNMLEIMYSPMMFLVKLSILLQLIRIICPHRKGWTYRTIWLLIILNALFYTAITITTIWACNPRRKIWRPFEEGTCLNIAATLITGAAVNMVSDISILVLPIMKVWSLQLSTAKKIGVSGVFSTGLFALMASLFRMVVTIRFSHTHDVTDLTPAALWAQAEIAGGIVCGCLPTIPALLLAFPKWRNSLGSRGTRRAATSETHGAVYETGYPNSRYVELGRMKTPRSITVSG</sequence>
<organism evidence="8 9">
    <name type="scientific">Byssothecium circinans</name>
    <dbReference type="NCBI Taxonomy" id="147558"/>
    <lineage>
        <taxon>Eukaryota</taxon>
        <taxon>Fungi</taxon>
        <taxon>Dikarya</taxon>
        <taxon>Ascomycota</taxon>
        <taxon>Pezizomycotina</taxon>
        <taxon>Dothideomycetes</taxon>
        <taxon>Pleosporomycetidae</taxon>
        <taxon>Pleosporales</taxon>
        <taxon>Massarineae</taxon>
        <taxon>Massarinaceae</taxon>
        <taxon>Byssothecium</taxon>
    </lineage>
</organism>
<keyword evidence="4 6" id="KW-0472">Membrane</keyword>
<dbReference type="OrthoDB" id="4682787at2759"/>
<proteinExistence type="inferred from homology"/>
<evidence type="ECO:0000256" key="4">
    <source>
        <dbReference type="ARBA" id="ARBA00023136"/>
    </source>
</evidence>
<feature type="transmembrane region" description="Helical" evidence="6">
    <location>
        <begin position="271"/>
        <end position="290"/>
    </location>
</feature>
<protein>
    <recommendedName>
        <fullName evidence="7">Rhodopsin domain-containing protein</fullName>
    </recommendedName>
</protein>
<dbReference type="PANTHER" id="PTHR33048">
    <property type="entry name" value="PTH11-LIKE INTEGRAL MEMBRANE PROTEIN (AFU_ORTHOLOGUE AFUA_5G11245)"/>
    <property type="match status" value="1"/>
</dbReference>
<dbReference type="GO" id="GO:0016020">
    <property type="term" value="C:membrane"/>
    <property type="evidence" value="ECO:0007669"/>
    <property type="project" value="UniProtKB-SubCell"/>
</dbReference>
<evidence type="ECO:0000313" key="8">
    <source>
        <dbReference type="EMBL" id="KAF1961153.1"/>
    </source>
</evidence>
<evidence type="ECO:0000256" key="6">
    <source>
        <dbReference type="SAM" id="Phobius"/>
    </source>
</evidence>
<feature type="transmembrane region" description="Helical" evidence="6">
    <location>
        <begin position="148"/>
        <end position="168"/>
    </location>
</feature>
<accession>A0A6A5U7M8</accession>
<comment type="subcellular location">
    <subcellularLocation>
        <location evidence="1">Membrane</location>
        <topology evidence="1">Multi-pass membrane protein</topology>
    </subcellularLocation>
</comment>
<evidence type="ECO:0000256" key="3">
    <source>
        <dbReference type="ARBA" id="ARBA00022989"/>
    </source>
</evidence>
<dbReference type="InterPro" id="IPR052337">
    <property type="entry name" value="SAT4-like"/>
</dbReference>
<comment type="similarity">
    <text evidence="5">Belongs to the SAT4 family.</text>
</comment>
<evidence type="ECO:0000256" key="1">
    <source>
        <dbReference type="ARBA" id="ARBA00004141"/>
    </source>
</evidence>
<evidence type="ECO:0000313" key="9">
    <source>
        <dbReference type="Proteomes" id="UP000800035"/>
    </source>
</evidence>
<dbReference type="PANTHER" id="PTHR33048:SF47">
    <property type="entry name" value="INTEGRAL MEMBRANE PROTEIN-RELATED"/>
    <property type="match status" value="1"/>
</dbReference>
<dbReference type="EMBL" id="ML976981">
    <property type="protein sequence ID" value="KAF1961153.1"/>
    <property type="molecule type" value="Genomic_DNA"/>
</dbReference>
<dbReference type="Pfam" id="PF20684">
    <property type="entry name" value="Fung_rhodopsin"/>
    <property type="match status" value="1"/>
</dbReference>
<feature type="transmembrane region" description="Helical" evidence="6">
    <location>
        <begin position="230"/>
        <end position="251"/>
    </location>
</feature>
<dbReference type="Proteomes" id="UP000800035">
    <property type="component" value="Unassembled WGS sequence"/>
</dbReference>